<dbReference type="Pfam" id="PF10134">
    <property type="entry name" value="RPA"/>
    <property type="match status" value="1"/>
</dbReference>
<proteinExistence type="predicted"/>
<accession>A0ABW4NJN7</accession>
<name>A0ABW4NJN7_9SPHN</name>
<comment type="caution">
    <text evidence="1">The sequence shown here is derived from an EMBL/GenBank/DDBJ whole genome shotgun (WGS) entry which is preliminary data.</text>
</comment>
<dbReference type="Proteomes" id="UP001597283">
    <property type="component" value="Unassembled WGS sequence"/>
</dbReference>
<sequence length="317" mass="36439">MTKRQNPNPEFDLFIPLMGDLPLKDQRETMERPFFSLQKRKRVKPIEYSSPDGETWVKIEAIPAYGMATIWDADILIWAASTLNRMREQGVNDLPRTLRTTSYDLLRAIKRDTSGRAYQELQAALQRLQTTSISTSIRAPKRRTKAGFNWLDKWTLEVDPDTDQPRGMTITLSDWVYEGIMGERSLLTMHQDYFLLTGGLERALYRIARKHAGNQKGGWTCRVEVLRDKTGSDSKPKEFNRMLRKVVEADQLPDYAMHMAATVDGSPAVLFRLRGEAEALALTAKLEAEQERRNRFDADRRRAAEVDDLMDKLAGER</sequence>
<reference evidence="2" key="1">
    <citation type="journal article" date="2019" name="Int. J. Syst. Evol. Microbiol.">
        <title>The Global Catalogue of Microorganisms (GCM) 10K type strain sequencing project: providing services to taxonomists for standard genome sequencing and annotation.</title>
        <authorList>
            <consortium name="The Broad Institute Genomics Platform"/>
            <consortium name="The Broad Institute Genome Sequencing Center for Infectious Disease"/>
            <person name="Wu L."/>
            <person name="Ma J."/>
        </authorList>
    </citation>
    <scope>NUCLEOTIDE SEQUENCE [LARGE SCALE GENOMIC DNA]</scope>
    <source>
        <strain evidence="2">Q85</strain>
    </source>
</reference>
<dbReference type="RefSeq" id="WP_093068201.1">
    <property type="nucleotide sequence ID" value="NZ_JBHUFC010000038.1"/>
</dbReference>
<evidence type="ECO:0000313" key="2">
    <source>
        <dbReference type="Proteomes" id="UP001597283"/>
    </source>
</evidence>
<organism evidence="1 2">
    <name type="scientific">Sphingomonas floccifaciens</name>
    <dbReference type="NCBI Taxonomy" id="1844115"/>
    <lineage>
        <taxon>Bacteria</taxon>
        <taxon>Pseudomonadati</taxon>
        <taxon>Pseudomonadota</taxon>
        <taxon>Alphaproteobacteria</taxon>
        <taxon>Sphingomonadales</taxon>
        <taxon>Sphingomonadaceae</taxon>
        <taxon>Sphingomonas</taxon>
    </lineage>
</organism>
<gene>
    <name evidence="1" type="ORF">ACFSC3_20785</name>
</gene>
<dbReference type="InterPro" id="IPR018777">
    <property type="entry name" value="Replication_initiator_prot_A"/>
</dbReference>
<dbReference type="EMBL" id="JBHUFC010000038">
    <property type="protein sequence ID" value="MFD1789998.1"/>
    <property type="molecule type" value="Genomic_DNA"/>
</dbReference>
<protein>
    <submittedName>
        <fullName evidence="1">Replication initiator protein A</fullName>
    </submittedName>
</protein>
<keyword evidence="2" id="KW-1185">Reference proteome</keyword>
<evidence type="ECO:0000313" key="1">
    <source>
        <dbReference type="EMBL" id="MFD1789998.1"/>
    </source>
</evidence>